<proteinExistence type="predicted"/>
<name>A0ABV0ZTG7_9TELE</name>
<protein>
    <submittedName>
        <fullName evidence="1">Uncharacterized protein</fullName>
    </submittedName>
</protein>
<evidence type="ECO:0000313" key="2">
    <source>
        <dbReference type="Proteomes" id="UP001469553"/>
    </source>
</evidence>
<accession>A0ABV0ZTG7</accession>
<dbReference type="Proteomes" id="UP001469553">
    <property type="component" value="Unassembled WGS sequence"/>
</dbReference>
<gene>
    <name evidence="1" type="ORF">AMECASPLE_039612</name>
</gene>
<sequence>QLVSSSSGRHCDQSDSRAPLHLAVQAGVLRSNAEPQQPVVARHADQRLLCDWRISGNSEL</sequence>
<reference evidence="1 2" key="1">
    <citation type="submission" date="2021-06" db="EMBL/GenBank/DDBJ databases">
        <authorList>
            <person name="Palmer J.M."/>
        </authorList>
    </citation>
    <scope>NUCLEOTIDE SEQUENCE [LARGE SCALE GENOMIC DNA]</scope>
    <source>
        <strain evidence="1 2">AS_MEX2019</strain>
        <tissue evidence="1">Muscle</tissue>
    </source>
</reference>
<feature type="non-terminal residue" evidence="1">
    <location>
        <position position="1"/>
    </location>
</feature>
<keyword evidence="2" id="KW-1185">Reference proteome</keyword>
<evidence type="ECO:0000313" key="1">
    <source>
        <dbReference type="EMBL" id="MEQ2309519.1"/>
    </source>
</evidence>
<dbReference type="EMBL" id="JAHRIP010074473">
    <property type="protein sequence ID" value="MEQ2309519.1"/>
    <property type="molecule type" value="Genomic_DNA"/>
</dbReference>
<organism evidence="1 2">
    <name type="scientific">Ameca splendens</name>
    <dbReference type="NCBI Taxonomy" id="208324"/>
    <lineage>
        <taxon>Eukaryota</taxon>
        <taxon>Metazoa</taxon>
        <taxon>Chordata</taxon>
        <taxon>Craniata</taxon>
        <taxon>Vertebrata</taxon>
        <taxon>Euteleostomi</taxon>
        <taxon>Actinopterygii</taxon>
        <taxon>Neopterygii</taxon>
        <taxon>Teleostei</taxon>
        <taxon>Neoteleostei</taxon>
        <taxon>Acanthomorphata</taxon>
        <taxon>Ovalentaria</taxon>
        <taxon>Atherinomorphae</taxon>
        <taxon>Cyprinodontiformes</taxon>
        <taxon>Goodeidae</taxon>
        <taxon>Ameca</taxon>
    </lineage>
</organism>
<feature type="non-terminal residue" evidence="1">
    <location>
        <position position="60"/>
    </location>
</feature>
<comment type="caution">
    <text evidence="1">The sequence shown here is derived from an EMBL/GenBank/DDBJ whole genome shotgun (WGS) entry which is preliminary data.</text>
</comment>